<feature type="transmembrane region" description="Helical" evidence="5">
    <location>
        <begin position="380"/>
        <end position="398"/>
    </location>
</feature>
<dbReference type="Proteomes" id="UP000316196">
    <property type="component" value="Unassembled WGS sequence"/>
</dbReference>
<organism evidence="7 8">
    <name type="scientific">Propioniferax innocua</name>
    <dbReference type="NCBI Taxonomy" id="1753"/>
    <lineage>
        <taxon>Bacteria</taxon>
        <taxon>Bacillati</taxon>
        <taxon>Actinomycetota</taxon>
        <taxon>Actinomycetes</taxon>
        <taxon>Propionibacteriales</taxon>
        <taxon>Propionibacteriaceae</taxon>
        <taxon>Propioniferax</taxon>
    </lineage>
</organism>
<evidence type="ECO:0000313" key="8">
    <source>
        <dbReference type="Proteomes" id="UP000316196"/>
    </source>
</evidence>
<dbReference type="OrthoDB" id="9793283at2"/>
<evidence type="ECO:0000313" key="7">
    <source>
        <dbReference type="EMBL" id="TQL62347.1"/>
    </source>
</evidence>
<keyword evidence="4 5" id="KW-0472">Membrane</keyword>
<keyword evidence="3 5" id="KW-1133">Transmembrane helix</keyword>
<dbReference type="RefSeq" id="WP_142092211.1">
    <property type="nucleotide sequence ID" value="NZ_BAAAMD010000003.1"/>
</dbReference>
<dbReference type="Gene3D" id="1.20.1250.20">
    <property type="entry name" value="MFS general substrate transporter like domains"/>
    <property type="match status" value="1"/>
</dbReference>
<feature type="domain" description="Major facilitator superfamily (MFS) profile" evidence="6">
    <location>
        <begin position="1"/>
        <end position="404"/>
    </location>
</feature>
<sequence length="404" mass="41506">MAAIDSRGERPRQGPLLLAMVTLAFMGQMILNPVIAPLSRAMGLQEWHVGATISCAAVALMLASPFWGRRAQRVGVRRVLVVAMSIALCALVAFAAVAWVGTRGLVAGPALIIGMLLTRGVIYGGAIAAVTPTAQVHLVAHSATESDRVKAIGALGAMQGLASILGSVLGGVLAALGGLMFPVTVMPVVMLAGIVLLLARFRPQPIESLIPEPRRVSFADRRVLPFLVAGFALFLGLSAATSVLGFAVQDRFGIGDGGQVAGITAALQFTMSMVMMLTQGGLVRRLDWGPRRLLRVGFLVALGGAVSVALHAGLGVMFAGCALMGFGLGLAMPGYTAGPTGVVADDEQGGLAGVINATNGLTFAIGPVLFTALYGVDADMPFLGIAALFGLGAMFAFVHPRLRG</sequence>
<evidence type="ECO:0000256" key="3">
    <source>
        <dbReference type="ARBA" id="ARBA00022989"/>
    </source>
</evidence>
<dbReference type="PANTHER" id="PTHR23546:SF1">
    <property type="entry name" value="MEMBRANE PROTEIN"/>
    <property type="match status" value="1"/>
</dbReference>
<feature type="transmembrane region" description="Helical" evidence="5">
    <location>
        <begin position="79"/>
        <end position="100"/>
    </location>
</feature>
<feature type="transmembrane region" description="Helical" evidence="5">
    <location>
        <begin position="293"/>
        <end position="310"/>
    </location>
</feature>
<keyword evidence="2 5" id="KW-0812">Transmembrane</keyword>
<dbReference type="InterPro" id="IPR011701">
    <property type="entry name" value="MFS"/>
</dbReference>
<comment type="subcellular location">
    <subcellularLocation>
        <location evidence="1">Cell membrane</location>
        <topology evidence="1">Multi-pass membrane protein</topology>
    </subcellularLocation>
</comment>
<gene>
    <name evidence="7" type="ORF">FB460_0120</name>
</gene>
<feature type="transmembrane region" description="Helical" evidence="5">
    <location>
        <begin position="179"/>
        <end position="199"/>
    </location>
</feature>
<proteinExistence type="predicted"/>
<feature type="transmembrane region" description="Helical" evidence="5">
    <location>
        <begin position="151"/>
        <end position="173"/>
    </location>
</feature>
<evidence type="ECO:0000256" key="1">
    <source>
        <dbReference type="ARBA" id="ARBA00004651"/>
    </source>
</evidence>
<dbReference type="GO" id="GO:0022857">
    <property type="term" value="F:transmembrane transporter activity"/>
    <property type="evidence" value="ECO:0007669"/>
    <property type="project" value="InterPro"/>
</dbReference>
<feature type="transmembrane region" description="Helical" evidence="5">
    <location>
        <begin position="47"/>
        <end position="67"/>
    </location>
</feature>
<evidence type="ECO:0000259" key="6">
    <source>
        <dbReference type="PROSITE" id="PS50850"/>
    </source>
</evidence>
<reference evidence="7 8" key="1">
    <citation type="submission" date="2019-06" db="EMBL/GenBank/DDBJ databases">
        <title>Sequencing the genomes of 1000 actinobacteria strains.</title>
        <authorList>
            <person name="Klenk H.-P."/>
        </authorList>
    </citation>
    <scope>NUCLEOTIDE SEQUENCE [LARGE SCALE GENOMIC DNA]</scope>
    <source>
        <strain evidence="7 8">DSM 8251</strain>
    </source>
</reference>
<dbReference type="InterPro" id="IPR001958">
    <property type="entry name" value="Tet-R_TetA/multi-R_MdtG-like"/>
</dbReference>
<feature type="transmembrane region" description="Helical" evidence="5">
    <location>
        <begin position="106"/>
        <end position="130"/>
    </location>
</feature>
<dbReference type="AlphaFoldDB" id="A0A542ZPV3"/>
<dbReference type="Pfam" id="PF07690">
    <property type="entry name" value="MFS_1"/>
    <property type="match status" value="1"/>
</dbReference>
<dbReference type="PANTHER" id="PTHR23546">
    <property type="entry name" value="TRANSPORT PROTEIN"/>
    <property type="match status" value="1"/>
</dbReference>
<dbReference type="SUPFAM" id="SSF103473">
    <property type="entry name" value="MFS general substrate transporter"/>
    <property type="match status" value="1"/>
</dbReference>
<feature type="transmembrane region" description="Helical" evidence="5">
    <location>
        <begin position="316"/>
        <end position="338"/>
    </location>
</feature>
<dbReference type="InterPro" id="IPR020846">
    <property type="entry name" value="MFS_dom"/>
</dbReference>
<name>A0A542ZPV3_9ACTN</name>
<protein>
    <submittedName>
        <fullName evidence="7">Na+/melibiose symporter-like transporter</fullName>
    </submittedName>
</protein>
<keyword evidence="8" id="KW-1185">Reference proteome</keyword>
<dbReference type="GO" id="GO:0005886">
    <property type="term" value="C:plasma membrane"/>
    <property type="evidence" value="ECO:0007669"/>
    <property type="project" value="UniProtKB-SubCell"/>
</dbReference>
<feature type="transmembrane region" description="Helical" evidence="5">
    <location>
        <begin position="260"/>
        <end position="281"/>
    </location>
</feature>
<dbReference type="InterPro" id="IPR036259">
    <property type="entry name" value="MFS_trans_sf"/>
</dbReference>
<feature type="transmembrane region" description="Helical" evidence="5">
    <location>
        <begin position="223"/>
        <end position="248"/>
    </location>
</feature>
<evidence type="ECO:0000256" key="2">
    <source>
        <dbReference type="ARBA" id="ARBA00022692"/>
    </source>
</evidence>
<dbReference type="PROSITE" id="PS50850">
    <property type="entry name" value="MFS"/>
    <property type="match status" value="1"/>
</dbReference>
<comment type="caution">
    <text evidence="7">The sequence shown here is derived from an EMBL/GenBank/DDBJ whole genome shotgun (WGS) entry which is preliminary data.</text>
</comment>
<feature type="transmembrane region" description="Helical" evidence="5">
    <location>
        <begin position="16"/>
        <end position="35"/>
    </location>
</feature>
<feature type="transmembrane region" description="Helical" evidence="5">
    <location>
        <begin position="350"/>
        <end position="374"/>
    </location>
</feature>
<evidence type="ECO:0000256" key="5">
    <source>
        <dbReference type="SAM" id="Phobius"/>
    </source>
</evidence>
<evidence type="ECO:0000256" key="4">
    <source>
        <dbReference type="ARBA" id="ARBA00023136"/>
    </source>
</evidence>
<dbReference type="PRINTS" id="PR01035">
    <property type="entry name" value="TCRTETA"/>
</dbReference>
<dbReference type="EMBL" id="VFOR01000001">
    <property type="protein sequence ID" value="TQL62347.1"/>
    <property type="molecule type" value="Genomic_DNA"/>
</dbReference>
<accession>A0A542ZPV3</accession>